<evidence type="ECO:0000256" key="15">
    <source>
        <dbReference type="PIRSR" id="PIRSR000099-3"/>
    </source>
</evidence>
<dbReference type="AlphaFoldDB" id="A0A1N7HT43"/>
<dbReference type="GO" id="GO:0051287">
    <property type="term" value="F:NAD binding"/>
    <property type="evidence" value="ECO:0007669"/>
    <property type="project" value="InterPro"/>
</dbReference>
<organism evidence="18 19">
    <name type="scientific">Chryseobacterium shigense</name>
    <dbReference type="NCBI Taxonomy" id="297244"/>
    <lineage>
        <taxon>Bacteria</taxon>
        <taxon>Pseudomonadati</taxon>
        <taxon>Bacteroidota</taxon>
        <taxon>Flavobacteriia</taxon>
        <taxon>Flavobacteriales</taxon>
        <taxon>Weeksellaceae</taxon>
        <taxon>Chryseobacterium group</taxon>
        <taxon>Chryseobacterium</taxon>
    </lineage>
</organism>
<dbReference type="HAMAP" id="MF_01024">
    <property type="entry name" value="HisD"/>
    <property type="match status" value="1"/>
</dbReference>
<dbReference type="UniPathway" id="UPA00031">
    <property type="reaction ID" value="UER00014"/>
</dbReference>
<gene>
    <name evidence="11" type="primary">hisD</name>
    <name evidence="18" type="ORF">SAMN05421639_10151</name>
</gene>
<dbReference type="Proteomes" id="UP000186373">
    <property type="component" value="Unassembled WGS sequence"/>
</dbReference>
<keyword evidence="4 11" id="KW-0028">Amino-acid biosynthesis</keyword>
<dbReference type="PANTHER" id="PTHR21256">
    <property type="entry name" value="HISTIDINOL DEHYDROGENASE HDH"/>
    <property type="match status" value="1"/>
</dbReference>
<dbReference type="PROSITE" id="PS00611">
    <property type="entry name" value="HISOL_DEHYDROGENASE"/>
    <property type="match status" value="1"/>
</dbReference>
<feature type="binding site" evidence="11 15">
    <location>
        <position position="233"/>
    </location>
    <ligand>
        <name>substrate</name>
    </ligand>
</feature>
<keyword evidence="19" id="KW-1185">Reference proteome</keyword>
<feature type="binding site" evidence="11 16">
    <location>
        <position position="356"/>
    </location>
    <ligand>
        <name>Zn(2+)</name>
        <dbReference type="ChEBI" id="CHEBI:29105"/>
    </ligand>
</feature>
<keyword evidence="9 11" id="KW-0368">Histidine biosynthesis</keyword>
<keyword evidence="8 11" id="KW-0520">NAD</keyword>
<evidence type="ECO:0000256" key="13">
    <source>
        <dbReference type="PIRSR" id="PIRSR000099-1"/>
    </source>
</evidence>
<feature type="binding site" evidence="11 15">
    <location>
        <position position="255"/>
    </location>
    <ligand>
        <name>substrate</name>
    </ligand>
</feature>
<dbReference type="EC" id="1.1.1.23" evidence="3 11"/>
<feature type="binding site" evidence="11 16">
    <location>
        <position position="255"/>
    </location>
    <ligand>
        <name>Zn(2+)</name>
        <dbReference type="ChEBI" id="CHEBI:29105"/>
    </ligand>
</feature>
<evidence type="ECO:0000256" key="4">
    <source>
        <dbReference type="ARBA" id="ARBA00022605"/>
    </source>
</evidence>
<comment type="function">
    <text evidence="11">Catalyzes the sequential NAD-dependent oxidations of L-histidinol to L-histidinaldehyde and then to L-histidine.</text>
</comment>
<feature type="binding site" evidence="11 15">
    <location>
        <position position="356"/>
    </location>
    <ligand>
        <name>substrate</name>
    </ligand>
</feature>
<keyword evidence="5 11" id="KW-0479">Metal-binding</keyword>
<feature type="binding site" evidence="11 16">
    <location>
        <position position="258"/>
    </location>
    <ligand>
        <name>Zn(2+)</name>
        <dbReference type="ChEBI" id="CHEBI:29105"/>
    </ligand>
</feature>
<evidence type="ECO:0000256" key="9">
    <source>
        <dbReference type="ARBA" id="ARBA00023102"/>
    </source>
</evidence>
<dbReference type="Pfam" id="PF00815">
    <property type="entry name" value="Histidinol_dh"/>
    <property type="match status" value="1"/>
</dbReference>
<sequence>MKIYRFPEKETWADLVKRPVFEREEMSGLMKEIFEAVEKDGDQALIQFNEKFDKAITPQIVVSEAEIKKAEDEIPDALKKAIRQAKENILKFHAAQIIEPEKIETAKGVICWRENRAVEKVGIYIPGGTAPLFSTVLMLAVPANLAGCKEIVLCTPPDRNGNINPAILFTAKLCGITKIFKTGGAQAIAAMTLGTASVPRVYKIFGPGNQFVVAAKEYAQRYGVAIDMPAGPSEVLVIADHKAVPEFCAADLLSQAEHGSDSQVVFITTDLTVFTETMDEVEKQVSRLPRNEMARKALDHSLFIVTKNIEDALEFSNLYAPEHLIMAVENFEQSIPLIENAGSVFLGNYSCESAGDYASGTNHTLPTNAYAKNYSGVSLDSFLKKITFQHLSREGLKNIGKTIEIMAEAEGLIAHKNAVSIRLK</sequence>
<dbReference type="OrthoDB" id="9805269at2"/>
<evidence type="ECO:0000256" key="3">
    <source>
        <dbReference type="ARBA" id="ARBA00012965"/>
    </source>
</evidence>
<dbReference type="SUPFAM" id="SSF53720">
    <property type="entry name" value="ALDH-like"/>
    <property type="match status" value="1"/>
</dbReference>
<evidence type="ECO:0000256" key="14">
    <source>
        <dbReference type="PIRSR" id="PIRSR000099-2"/>
    </source>
</evidence>
<dbReference type="InterPro" id="IPR016161">
    <property type="entry name" value="Ald_DH/histidinol_DH"/>
</dbReference>
<dbReference type="GO" id="GO:0008270">
    <property type="term" value="F:zinc ion binding"/>
    <property type="evidence" value="ECO:0007669"/>
    <property type="project" value="UniProtKB-UniRule"/>
</dbReference>
<evidence type="ECO:0000256" key="5">
    <source>
        <dbReference type="ARBA" id="ARBA00022723"/>
    </source>
</evidence>
<feature type="binding site" evidence="11 15">
    <location>
        <position position="410"/>
    </location>
    <ligand>
        <name>substrate</name>
    </ligand>
</feature>
<feature type="binding site" evidence="11 14">
    <location>
        <position position="124"/>
    </location>
    <ligand>
        <name>NAD(+)</name>
        <dbReference type="ChEBI" id="CHEBI:57540"/>
    </ligand>
</feature>
<dbReference type="FunFam" id="1.20.5.1300:FF:000002">
    <property type="entry name" value="Histidinol dehydrogenase, chloroplastic"/>
    <property type="match status" value="1"/>
</dbReference>
<evidence type="ECO:0000256" key="8">
    <source>
        <dbReference type="ARBA" id="ARBA00023027"/>
    </source>
</evidence>
<dbReference type="RefSeq" id="WP_076503800.1">
    <property type="nucleotide sequence ID" value="NZ_FTNY01000001.1"/>
</dbReference>
<feature type="active site" description="Proton acceptor" evidence="11 13">
    <location>
        <position position="322"/>
    </location>
</feature>
<reference evidence="19" key="1">
    <citation type="submission" date="2017-01" db="EMBL/GenBank/DDBJ databases">
        <authorList>
            <person name="Varghese N."/>
            <person name="Submissions S."/>
        </authorList>
    </citation>
    <scope>NUCLEOTIDE SEQUENCE [LARGE SCALE GENOMIC DNA]</scope>
    <source>
        <strain evidence="19">DSM 17126</strain>
    </source>
</reference>
<dbReference type="GO" id="GO:0000105">
    <property type="term" value="P:L-histidine biosynthetic process"/>
    <property type="evidence" value="ECO:0007669"/>
    <property type="project" value="UniProtKB-UniRule"/>
</dbReference>
<dbReference type="PIRSF" id="PIRSF000099">
    <property type="entry name" value="Histidinol_dh"/>
    <property type="match status" value="1"/>
</dbReference>
<feature type="binding site" evidence="11 15">
    <location>
        <position position="415"/>
    </location>
    <ligand>
        <name>substrate</name>
    </ligand>
</feature>
<feature type="binding site" evidence="11 14">
    <location>
        <position position="186"/>
    </location>
    <ligand>
        <name>NAD(+)</name>
        <dbReference type="ChEBI" id="CHEBI:57540"/>
    </ligand>
</feature>
<proteinExistence type="inferred from homology"/>
<evidence type="ECO:0000256" key="10">
    <source>
        <dbReference type="ARBA" id="ARBA00049489"/>
    </source>
</evidence>
<evidence type="ECO:0000256" key="1">
    <source>
        <dbReference type="ARBA" id="ARBA00004940"/>
    </source>
</evidence>
<comment type="catalytic activity">
    <reaction evidence="10 11">
        <text>L-histidinol + 2 NAD(+) + H2O = L-histidine + 2 NADH + 3 H(+)</text>
        <dbReference type="Rhea" id="RHEA:20641"/>
        <dbReference type="ChEBI" id="CHEBI:15377"/>
        <dbReference type="ChEBI" id="CHEBI:15378"/>
        <dbReference type="ChEBI" id="CHEBI:57540"/>
        <dbReference type="ChEBI" id="CHEBI:57595"/>
        <dbReference type="ChEBI" id="CHEBI:57699"/>
        <dbReference type="ChEBI" id="CHEBI:57945"/>
        <dbReference type="EC" id="1.1.1.23"/>
    </reaction>
</comment>
<keyword evidence="7 11" id="KW-0560">Oxidoreductase</keyword>
<name>A0A1N7HT43_9FLAO</name>
<evidence type="ECO:0000256" key="17">
    <source>
        <dbReference type="RuleBase" id="RU004175"/>
    </source>
</evidence>
<dbReference type="NCBIfam" id="TIGR00069">
    <property type="entry name" value="hisD"/>
    <property type="match status" value="1"/>
</dbReference>
<feature type="binding site" evidence="11 14">
    <location>
        <position position="209"/>
    </location>
    <ligand>
        <name>NAD(+)</name>
        <dbReference type="ChEBI" id="CHEBI:57540"/>
    </ligand>
</feature>
<evidence type="ECO:0000256" key="6">
    <source>
        <dbReference type="ARBA" id="ARBA00022833"/>
    </source>
</evidence>
<evidence type="ECO:0000313" key="18">
    <source>
        <dbReference type="EMBL" id="SIS28009.1"/>
    </source>
</evidence>
<feature type="active site" description="Proton acceptor" evidence="11 13">
    <location>
        <position position="323"/>
    </location>
</feature>
<accession>A0A1N7HT43</accession>
<evidence type="ECO:0000256" key="2">
    <source>
        <dbReference type="ARBA" id="ARBA00010178"/>
    </source>
</evidence>
<dbReference type="PRINTS" id="PR00083">
    <property type="entry name" value="HOLDHDRGNASE"/>
</dbReference>
<dbReference type="GO" id="GO:0004399">
    <property type="term" value="F:histidinol dehydrogenase activity"/>
    <property type="evidence" value="ECO:0007669"/>
    <property type="project" value="UniProtKB-UniRule"/>
</dbReference>
<dbReference type="Gene3D" id="1.20.5.1300">
    <property type="match status" value="1"/>
</dbReference>
<comment type="similarity">
    <text evidence="2 11 12 17">Belongs to the histidinol dehydrogenase family.</text>
</comment>
<dbReference type="Gene3D" id="3.40.50.1980">
    <property type="entry name" value="Nitrogenase molybdenum iron protein domain"/>
    <property type="match status" value="2"/>
</dbReference>
<feature type="binding site" evidence="11 15">
    <location>
        <position position="323"/>
    </location>
    <ligand>
        <name>substrate</name>
    </ligand>
</feature>
<evidence type="ECO:0000313" key="19">
    <source>
        <dbReference type="Proteomes" id="UP000186373"/>
    </source>
</evidence>
<evidence type="ECO:0000256" key="11">
    <source>
        <dbReference type="HAMAP-Rule" id="MF_01024"/>
    </source>
</evidence>
<dbReference type="GO" id="GO:0005829">
    <property type="term" value="C:cytosol"/>
    <property type="evidence" value="ECO:0007669"/>
    <property type="project" value="TreeGrafter"/>
</dbReference>
<dbReference type="InterPro" id="IPR012131">
    <property type="entry name" value="Hstdl_DH"/>
</dbReference>
<comment type="pathway">
    <text evidence="1 11">Amino-acid biosynthesis; L-histidine biosynthesis; L-histidine from 5-phospho-alpha-D-ribose 1-diphosphate: step 9/9.</text>
</comment>
<dbReference type="EMBL" id="FTNY01000001">
    <property type="protein sequence ID" value="SIS28009.1"/>
    <property type="molecule type" value="Genomic_DNA"/>
</dbReference>
<dbReference type="InterPro" id="IPR001692">
    <property type="entry name" value="Histidinol_DH_CS"/>
</dbReference>
<evidence type="ECO:0000256" key="16">
    <source>
        <dbReference type="PIRSR" id="PIRSR000099-4"/>
    </source>
</evidence>
<protein>
    <recommendedName>
        <fullName evidence="3 11">Histidinol dehydrogenase</fullName>
        <shortName evidence="11">HDH</shortName>
        <ecNumber evidence="3 11">1.1.1.23</ecNumber>
    </recommendedName>
</protein>
<evidence type="ECO:0000256" key="12">
    <source>
        <dbReference type="PIRNR" id="PIRNR000099"/>
    </source>
</evidence>
<dbReference type="PANTHER" id="PTHR21256:SF2">
    <property type="entry name" value="HISTIDINE BIOSYNTHESIS TRIFUNCTIONAL PROTEIN"/>
    <property type="match status" value="1"/>
</dbReference>
<dbReference type="FunFam" id="3.40.50.1980:FF:000001">
    <property type="entry name" value="Histidinol dehydrogenase"/>
    <property type="match status" value="1"/>
</dbReference>
<dbReference type="CDD" id="cd06572">
    <property type="entry name" value="Histidinol_dh"/>
    <property type="match status" value="1"/>
</dbReference>
<feature type="binding site" evidence="11 15">
    <location>
        <position position="258"/>
    </location>
    <ligand>
        <name>substrate</name>
    </ligand>
</feature>
<feature type="binding site" evidence="11 16">
    <location>
        <position position="415"/>
    </location>
    <ligand>
        <name>Zn(2+)</name>
        <dbReference type="ChEBI" id="CHEBI:29105"/>
    </ligand>
</feature>
<keyword evidence="6 11" id="KW-0862">Zinc</keyword>
<evidence type="ECO:0000256" key="7">
    <source>
        <dbReference type="ARBA" id="ARBA00023002"/>
    </source>
</evidence>
<dbReference type="InterPro" id="IPR022695">
    <property type="entry name" value="Histidinol_DH_monofunct"/>
</dbReference>
<comment type="cofactor">
    <cofactor evidence="11 16">
        <name>Zn(2+)</name>
        <dbReference type="ChEBI" id="CHEBI:29105"/>
    </cofactor>
    <text evidence="11 16">Binds 1 zinc ion per subunit.</text>
</comment>